<dbReference type="GO" id="GO:0016360">
    <property type="term" value="P:sensory organ precursor cell fate determination"/>
    <property type="evidence" value="ECO:0007669"/>
    <property type="project" value="UniProtKB-ARBA"/>
</dbReference>
<evidence type="ECO:0000256" key="1">
    <source>
        <dbReference type="ARBA" id="ARBA00004123"/>
    </source>
</evidence>
<feature type="region of interest" description="Disordered" evidence="8">
    <location>
        <begin position="28"/>
        <end position="58"/>
    </location>
</feature>
<dbReference type="FunFam" id="4.10.280.10:FF:000025">
    <property type="entry name" value="protein atonal homolog 7"/>
    <property type="match status" value="1"/>
</dbReference>
<dbReference type="InterPro" id="IPR011598">
    <property type="entry name" value="bHLH_dom"/>
</dbReference>
<keyword evidence="7" id="KW-0539">Nucleus</keyword>
<dbReference type="Pfam" id="PF00010">
    <property type="entry name" value="HLH"/>
    <property type="match status" value="1"/>
</dbReference>
<dbReference type="PANTHER" id="PTHR19290:SF162">
    <property type="entry name" value="TRANSCRIPTION FACTOR ATOH7"/>
    <property type="match status" value="1"/>
</dbReference>
<protein>
    <recommendedName>
        <fullName evidence="9">BHLH domain-containing protein</fullName>
    </recommendedName>
</protein>
<keyword evidence="3" id="KW-0221">Differentiation</keyword>
<dbReference type="SMART" id="SM00353">
    <property type="entry name" value="HLH"/>
    <property type="match status" value="1"/>
</dbReference>
<feature type="compositionally biased region" description="Polar residues" evidence="8">
    <location>
        <begin position="30"/>
        <end position="58"/>
    </location>
</feature>
<evidence type="ECO:0000259" key="9">
    <source>
        <dbReference type="PROSITE" id="PS50888"/>
    </source>
</evidence>
<feature type="domain" description="BHLH" evidence="9">
    <location>
        <begin position="150"/>
        <end position="202"/>
    </location>
</feature>
<proteinExistence type="predicted"/>
<dbReference type="GO" id="GO:0045944">
    <property type="term" value="P:positive regulation of transcription by RNA polymerase II"/>
    <property type="evidence" value="ECO:0007669"/>
    <property type="project" value="TreeGrafter"/>
</dbReference>
<sequence>MFHFQKNNVQLLNLYPPTSPFARLEAYNSDGYQTPSPTNYESQMSDSGTLSDHCDSPTSSPVILSKSQIKSEFSFSPVDLSCDSKKFRRSISERAATFQTTFEKASSVDFRDVISSSSSSESPISRTEMLAARAAQKRPAKEVAPTVMKKRRLAANARERRRMNSLNDAFDRLRGVVPGIGDDRQLSKYETLQMAQSYITALLDLLQ</sequence>
<keyword evidence="5" id="KW-0805">Transcription regulation</keyword>
<dbReference type="SUPFAM" id="SSF47459">
    <property type="entry name" value="HLH, helix-loop-helix DNA-binding domain"/>
    <property type="match status" value="1"/>
</dbReference>
<accession>A0AA88IF94</accession>
<dbReference type="GO" id="GO:0000981">
    <property type="term" value="F:DNA-binding transcription factor activity, RNA polymerase II-specific"/>
    <property type="evidence" value="ECO:0007669"/>
    <property type="project" value="TreeGrafter"/>
</dbReference>
<dbReference type="CDD" id="cd19715">
    <property type="entry name" value="bHLH_TS_amos_like"/>
    <property type="match status" value="1"/>
</dbReference>
<dbReference type="GO" id="GO:0061564">
    <property type="term" value="P:axon development"/>
    <property type="evidence" value="ECO:0007669"/>
    <property type="project" value="TreeGrafter"/>
</dbReference>
<dbReference type="Proteomes" id="UP001187531">
    <property type="component" value="Unassembled WGS sequence"/>
</dbReference>
<evidence type="ECO:0000256" key="6">
    <source>
        <dbReference type="ARBA" id="ARBA00023163"/>
    </source>
</evidence>
<keyword evidence="4" id="KW-0524">Neurogenesis</keyword>
<evidence type="ECO:0000256" key="8">
    <source>
        <dbReference type="SAM" id="MobiDB-lite"/>
    </source>
</evidence>
<dbReference type="PROSITE" id="PS50888">
    <property type="entry name" value="BHLH"/>
    <property type="match status" value="1"/>
</dbReference>
<dbReference type="GO" id="GO:0070888">
    <property type="term" value="F:E-box binding"/>
    <property type="evidence" value="ECO:0007669"/>
    <property type="project" value="TreeGrafter"/>
</dbReference>
<evidence type="ECO:0000313" key="11">
    <source>
        <dbReference type="Proteomes" id="UP001187531"/>
    </source>
</evidence>
<dbReference type="InterPro" id="IPR050359">
    <property type="entry name" value="bHLH_transcription_factors"/>
</dbReference>
<evidence type="ECO:0000256" key="3">
    <source>
        <dbReference type="ARBA" id="ARBA00022782"/>
    </source>
</evidence>
<comment type="caution">
    <text evidence="10">The sequence shown here is derived from an EMBL/GenBank/DDBJ whole genome shotgun (WGS) entry which is preliminary data.</text>
</comment>
<keyword evidence="2" id="KW-0217">Developmental protein</keyword>
<keyword evidence="11" id="KW-1185">Reference proteome</keyword>
<dbReference type="InterPro" id="IPR036638">
    <property type="entry name" value="HLH_DNA-bd_sf"/>
</dbReference>
<dbReference type="EMBL" id="JAVRJZ010000002">
    <property type="protein sequence ID" value="KAK2725676.1"/>
    <property type="molecule type" value="Genomic_DNA"/>
</dbReference>
<evidence type="ECO:0000313" key="10">
    <source>
        <dbReference type="EMBL" id="KAK2725676.1"/>
    </source>
</evidence>
<reference evidence="10" key="1">
    <citation type="submission" date="2023-07" db="EMBL/GenBank/DDBJ databases">
        <title>Chromosome-level genome assembly of Artemia franciscana.</title>
        <authorList>
            <person name="Jo E."/>
        </authorList>
    </citation>
    <scope>NUCLEOTIDE SEQUENCE</scope>
    <source>
        <tissue evidence="10">Whole body</tissue>
    </source>
</reference>
<dbReference type="GO" id="GO:0046982">
    <property type="term" value="F:protein heterodimerization activity"/>
    <property type="evidence" value="ECO:0007669"/>
    <property type="project" value="UniProtKB-ARBA"/>
</dbReference>
<evidence type="ECO:0000256" key="7">
    <source>
        <dbReference type="ARBA" id="ARBA00023242"/>
    </source>
</evidence>
<evidence type="ECO:0000256" key="5">
    <source>
        <dbReference type="ARBA" id="ARBA00023015"/>
    </source>
</evidence>
<dbReference type="PANTHER" id="PTHR19290">
    <property type="entry name" value="BASIC HELIX-LOOP-HELIX PROTEIN NEUROGENIN-RELATED"/>
    <property type="match status" value="1"/>
</dbReference>
<keyword evidence="6" id="KW-0804">Transcription</keyword>
<name>A0AA88IF94_ARTSF</name>
<gene>
    <name evidence="10" type="ORF">QYM36_000247</name>
</gene>
<dbReference type="Gene3D" id="4.10.280.10">
    <property type="entry name" value="Helix-loop-helix DNA-binding domain"/>
    <property type="match status" value="1"/>
</dbReference>
<dbReference type="GO" id="GO:0005634">
    <property type="term" value="C:nucleus"/>
    <property type="evidence" value="ECO:0007669"/>
    <property type="project" value="UniProtKB-SubCell"/>
</dbReference>
<comment type="subcellular location">
    <subcellularLocation>
        <location evidence="1">Nucleus</location>
    </subcellularLocation>
</comment>
<evidence type="ECO:0000256" key="4">
    <source>
        <dbReference type="ARBA" id="ARBA00022902"/>
    </source>
</evidence>
<organism evidence="10 11">
    <name type="scientific">Artemia franciscana</name>
    <name type="common">Brine shrimp</name>
    <name type="synonym">Artemia sanfranciscana</name>
    <dbReference type="NCBI Taxonomy" id="6661"/>
    <lineage>
        <taxon>Eukaryota</taxon>
        <taxon>Metazoa</taxon>
        <taxon>Ecdysozoa</taxon>
        <taxon>Arthropoda</taxon>
        <taxon>Crustacea</taxon>
        <taxon>Branchiopoda</taxon>
        <taxon>Anostraca</taxon>
        <taxon>Artemiidae</taxon>
        <taxon>Artemia</taxon>
    </lineage>
</organism>
<evidence type="ECO:0000256" key="2">
    <source>
        <dbReference type="ARBA" id="ARBA00022473"/>
    </source>
</evidence>
<dbReference type="AlphaFoldDB" id="A0AA88IF94"/>